<evidence type="ECO:0000256" key="1">
    <source>
        <dbReference type="SAM" id="SignalP"/>
    </source>
</evidence>
<protein>
    <submittedName>
        <fullName evidence="2">Uncharacterized protein</fullName>
    </submittedName>
</protein>
<gene>
    <name evidence="2" type="ORF">C2800_05310</name>
</gene>
<name>A0A849CQR4_PASMD</name>
<proteinExistence type="predicted"/>
<dbReference type="Proteomes" id="UP000540079">
    <property type="component" value="Unassembled WGS sequence"/>
</dbReference>
<accession>A0A849CQR4</accession>
<feature type="chain" id="PRO_5032784646" evidence="1">
    <location>
        <begin position="22"/>
        <end position="377"/>
    </location>
</feature>
<organism evidence="2 3">
    <name type="scientific">Pasteurella multocida</name>
    <dbReference type="NCBI Taxonomy" id="747"/>
    <lineage>
        <taxon>Bacteria</taxon>
        <taxon>Pseudomonadati</taxon>
        <taxon>Pseudomonadota</taxon>
        <taxon>Gammaproteobacteria</taxon>
        <taxon>Pasteurellales</taxon>
        <taxon>Pasteurellaceae</taxon>
        <taxon>Pasteurella</taxon>
    </lineage>
</organism>
<feature type="signal peptide" evidence="1">
    <location>
        <begin position="1"/>
        <end position="21"/>
    </location>
</feature>
<evidence type="ECO:0000313" key="3">
    <source>
        <dbReference type="Proteomes" id="UP000540079"/>
    </source>
</evidence>
<comment type="caution">
    <text evidence="2">The sequence shown here is derived from an EMBL/GenBank/DDBJ whole genome shotgun (WGS) entry which is preliminary data.</text>
</comment>
<dbReference type="EMBL" id="PPVL01000004">
    <property type="protein sequence ID" value="NNI78840.1"/>
    <property type="molecule type" value="Genomic_DNA"/>
</dbReference>
<evidence type="ECO:0000313" key="2">
    <source>
        <dbReference type="EMBL" id="NNI78840.1"/>
    </source>
</evidence>
<sequence length="377" mass="43126">MIKAIAYLLGLSVCLPLSVEANVTTEKQRLLDELQSSIQYMQGIATRGTREPIVFEALKPHQAFDPKQAEHFIALPAQTEHAVPTLQTFFTKSAVQQRYQAPYHFFNIAKQEDQLATLLGVDQVYLGKNRAFQPNFIPTVTQDIKGNVEHQIAYLSVPKIVAERELDGEVPIHHLSDIEHAVYATQTEPYIQVAIESEEPLKRVSFNIELALPRFTTQQITHFPYAIDTAWGKIEFLQVIGNALVYRVPANIADKMMVYALYQDGRALAPIETLRHPLLTEAEKTYHHQLANLFTEVHRLVKLDKIKTEAEIRQFFQSRQPFPPDVDEKQQRLHITSYYTGDIANVVLYLPAPAEKHQFRLDYSVPQVLGEETREEK</sequence>
<dbReference type="AlphaFoldDB" id="A0A849CQR4"/>
<dbReference type="RefSeq" id="WP_014668042.1">
    <property type="nucleotide sequence ID" value="NZ_CP090428.1"/>
</dbReference>
<keyword evidence="1" id="KW-0732">Signal</keyword>
<reference evidence="2 3" key="1">
    <citation type="journal article" date="2018" name="Front. Microbiol.">
        <title>Genetic and Phylogenetic Characteristics of Pasteurella multocida Isolates From Different Host Species.</title>
        <authorList>
            <person name="Peng Z."/>
            <person name="Liang W."/>
            <person name="Wang F."/>
            <person name="Xu Z."/>
            <person name="Xie Z."/>
            <person name="Lian Z."/>
            <person name="Hua L."/>
            <person name="Zhou R."/>
            <person name="Chen H."/>
            <person name="Wu B."/>
        </authorList>
    </citation>
    <scope>NUCLEOTIDE SEQUENCE [LARGE SCALE GENOMIC DNA]</scope>
    <source>
        <strain evidence="2 3">HNA06</strain>
    </source>
</reference>